<protein>
    <submittedName>
        <fullName evidence="1">Uncharacterized protein</fullName>
    </submittedName>
</protein>
<name>A0ACB8SUK5_9AGAM</name>
<reference evidence="1" key="1">
    <citation type="submission" date="2021-03" db="EMBL/GenBank/DDBJ databases">
        <authorList>
            <consortium name="DOE Joint Genome Institute"/>
            <person name="Ahrendt S."/>
            <person name="Looney B.P."/>
            <person name="Miyauchi S."/>
            <person name="Morin E."/>
            <person name="Drula E."/>
            <person name="Courty P.E."/>
            <person name="Chicoki N."/>
            <person name="Fauchery L."/>
            <person name="Kohler A."/>
            <person name="Kuo A."/>
            <person name="Labutti K."/>
            <person name="Pangilinan J."/>
            <person name="Lipzen A."/>
            <person name="Riley R."/>
            <person name="Andreopoulos W."/>
            <person name="He G."/>
            <person name="Johnson J."/>
            <person name="Barry K.W."/>
            <person name="Grigoriev I.V."/>
            <person name="Nagy L."/>
            <person name="Hibbett D."/>
            <person name="Henrissat B."/>
            <person name="Matheny P.B."/>
            <person name="Labbe J."/>
            <person name="Martin F."/>
        </authorList>
    </citation>
    <scope>NUCLEOTIDE SEQUENCE</scope>
    <source>
        <strain evidence="1">HHB10654</strain>
    </source>
</reference>
<dbReference type="EMBL" id="MU277223">
    <property type="protein sequence ID" value="KAI0059862.1"/>
    <property type="molecule type" value="Genomic_DNA"/>
</dbReference>
<sequence length="277" mass="31430">MGGFQYYKEGKPQHPLSRWDVVALVKSGNLVPPTEEEIRGWSQGDALSKTLAVVQTLWFVVQAIARRAEGLPITQLEIMTLAYATITVAMYIAWWDKPQNIGGPVRVAVKDLPRSWSDRGRMWYERIYYFVGGFQDRLVDLRREPRIPTFYGGDTRHDNNTGYADVVALFAAMVFGAVHCAAWNYVFPSHVEERIWRVCSLAIVVLPGTMFILMLLVLVADCGDAFKYLLMAVFILSAPAYVAARLLLITLSFTTLRSLPYEAYRAVQWTLLIPHFT</sequence>
<organism evidence="1 2">
    <name type="scientific">Artomyces pyxidatus</name>
    <dbReference type="NCBI Taxonomy" id="48021"/>
    <lineage>
        <taxon>Eukaryota</taxon>
        <taxon>Fungi</taxon>
        <taxon>Dikarya</taxon>
        <taxon>Basidiomycota</taxon>
        <taxon>Agaricomycotina</taxon>
        <taxon>Agaricomycetes</taxon>
        <taxon>Russulales</taxon>
        <taxon>Auriscalpiaceae</taxon>
        <taxon>Artomyces</taxon>
    </lineage>
</organism>
<dbReference type="Proteomes" id="UP000814140">
    <property type="component" value="Unassembled WGS sequence"/>
</dbReference>
<reference evidence="1" key="2">
    <citation type="journal article" date="2022" name="New Phytol.">
        <title>Evolutionary transition to the ectomycorrhizal habit in the genomes of a hyperdiverse lineage of mushroom-forming fungi.</title>
        <authorList>
            <person name="Looney B."/>
            <person name="Miyauchi S."/>
            <person name="Morin E."/>
            <person name="Drula E."/>
            <person name="Courty P.E."/>
            <person name="Kohler A."/>
            <person name="Kuo A."/>
            <person name="LaButti K."/>
            <person name="Pangilinan J."/>
            <person name="Lipzen A."/>
            <person name="Riley R."/>
            <person name="Andreopoulos W."/>
            <person name="He G."/>
            <person name="Johnson J."/>
            <person name="Nolan M."/>
            <person name="Tritt A."/>
            <person name="Barry K.W."/>
            <person name="Grigoriev I.V."/>
            <person name="Nagy L.G."/>
            <person name="Hibbett D."/>
            <person name="Henrissat B."/>
            <person name="Matheny P.B."/>
            <person name="Labbe J."/>
            <person name="Martin F.M."/>
        </authorList>
    </citation>
    <scope>NUCLEOTIDE SEQUENCE</scope>
    <source>
        <strain evidence="1">HHB10654</strain>
    </source>
</reference>
<comment type="caution">
    <text evidence="1">The sequence shown here is derived from an EMBL/GenBank/DDBJ whole genome shotgun (WGS) entry which is preliminary data.</text>
</comment>
<accession>A0ACB8SUK5</accession>
<proteinExistence type="predicted"/>
<gene>
    <name evidence="1" type="ORF">BV25DRAFT_1037107</name>
</gene>
<evidence type="ECO:0000313" key="2">
    <source>
        <dbReference type="Proteomes" id="UP000814140"/>
    </source>
</evidence>
<evidence type="ECO:0000313" key="1">
    <source>
        <dbReference type="EMBL" id="KAI0059862.1"/>
    </source>
</evidence>
<keyword evidence="2" id="KW-1185">Reference proteome</keyword>